<comment type="caution">
    <text evidence="5">The sequence shown here is derived from an EMBL/GenBank/DDBJ whole genome shotgun (WGS) entry which is preliminary data.</text>
</comment>
<dbReference type="InterPro" id="IPR036388">
    <property type="entry name" value="WH-like_DNA-bd_sf"/>
</dbReference>
<evidence type="ECO:0000256" key="1">
    <source>
        <dbReference type="ARBA" id="ARBA00023015"/>
    </source>
</evidence>
<feature type="domain" description="HTH gntR-type" evidence="4">
    <location>
        <begin position="21"/>
        <end position="87"/>
    </location>
</feature>
<keyword evidence="3" id="KW-0804">Transcription</keyword>
<dbReference type="InterPro" id="IPR050679">
    <property type="entry name" value="Bact_HTH_transcr_reg"/>
</dbReference>
<dbReference type="GO" id="GO:0003700">
    <property type="term" value="F:DNA-binding transcription factor activity"/>
    <property type="evidence" value="ECO:0007669"/>
    <property type="project" value="InterPro"/>
</dbReference>
<dbReference type="SUPFAM" id="SSF46785">
    <property type="entry name" value="Winged helix' DNA-binding domain"/>
    <property type="match status" value="1"/>
</dbReference>
<keyword evidence="2" id="KW-0238">DNA-binding</keyword>
<dbReference type="InterPro" id="IPR028978">
    <property type="entry name" value="Chorismate_lyase_/UTRA_dom_sf"/>
</dbReference>
<dbReference type="FunFam" id="1.10.10.10:FF:000079">
    <property type="entry name" value="GntR family transcriptional regulator"/>
    <property type="match status" value="1"/>
</dbReference>
<dbReference type="Proteomes" id="UP000077339">
    <property type="component" value="Unassembled WGS sequence"/>
</dbReference>
<dbReference type="SMART" id="SM00866">
    <property type="entry name" value="UTRA"/>
    <property type="match status" value="1"/>
</dbReference>
<dbReference type="OrthoDB" id="457376at2"/>
<dbReference type="PANTHER" id="PTHR44846">
    <property type="entry name" value="MANNOSYL-D-GLYCERATE TRANSPORT/METABOLISM SYSTEM REPRESSOR MNGR-RELATED"/>
    <property type="match status" value="1"/>
</dbReference>
<dbReference type="PANTHER" id="PTHR44846:SF1">
    <property type="entry name" value="MANNOSYL-D-GLYCERATE TRANSPORT_METABOLISM SYSTEM REPRESSOR MNGR-RELATED"/>
    <property type="match status" value="1"/>
</dbReference>
<dbReference type="InterPro" id="IPR036390">
    <property type="entry name" value="WH_DNA-bd_sf"/>
</dbReference>
<evidence type="ECO:0000313" key="6">
    <source>
        <dbReference type="Proteomes" id="UP000077339"/>
    </source>
</evidence>
<evidence type="ECO:0000259" key="4">
    <source>
        <dbReference type="PROSITE" id="PS50949"/>
    </source>
</evidence>
<evidence type="ECO:0000313" key="5">
    <source>
        <dbReference type="EMBL" id="OAA32530.1"/>
    </source>
</evidence>
<dbReference type="PROSITE" id="PS50949">
    <property type="entry name" value="HTH_GNTR"/>
    <property type="match status" value="1"/>
</dbReference>
<reference evidence="5 6" key="1">
    <citation type="submission" date="2014-02" db="EMBL/GenBank/DDBJ databases">
        <title>Kosmotoga genome sequencing.</title>
        <authorList>
            <person name="Pollo S.M."/>
            <person name="Charchuk R."/>
            <person name="Nesbo C.L."/>
        </authorList>
    </citation>
    <scope>NUCLEOTIDE SEQUENCE [LARGE SCALE GENOMIC DNA]</scope>
    <source>
        <strain evidence="5 6">S304</strain>
    </source>
</reference>
<dbReference type="PRINTS" id="PR00035">
    <property type="entry name" value="HTHGNTR"/>
</dbReference>
<dbReference type="GO" id="GO:0045892">
    <property type="term" value="P:negative regulation of DNA-templated transcription"/>
    <property type="evidence" value="ECO:0007669"/>
    <property type="project" value="TreeGrafter"/>
</dbReference>
<dbReference type="InterPro" id="IPR000524">
    <property type="entry name" value="Tscrpt_reg_HTH_GntR"/>
</dbReference>
<sequence length="262" mass="30351">MVNVKYQASKNPGNLEKNREIPAYISIYRTLKKRIEDGTYPKKLPTEKELCKEFEVSRLTIRRALDELKRERLLVSRKGKGTFVEERKREEQLSTLAGFTEEAVSEGHKAKSIVLKNEILFPPPEVMDAFKLPHKGMVVLLERVRFLDDQPMAIEKCYLNPLVDIRVLNIIKMDMSNESLYRVLKEEFGIRFDHAVEIIEIARLTKSEAEHLGVDEGAYGILRHRLTYTADGACLEYVESIYRGDKYKLKVVRKSLSTTHHL</sequence>
<dbReference type="SUPFAM" id="SSF64288">
    <property type="entry name" value="Chorismate lyase-like"/>
    <property type="match status" value="1"/>
</dbReference>
<protein>
    <submittedName>
        <fullName evidence="5">GntR family transcriptional regulator</fullName>
    </submittedName>
</protein>
<name>A0A182C869_9BACT</name>
<dbReference type="CDD" id="cd07377">
    <property type="entry name" value="WHTH_GntR"/>
    <property type="match status" value="1"/>
</dbReference>
<dbReference type="Gene3D" id="3.40.1410.10">
    <property type="entry name" value="Chorismate lyase-like"/>
    <property type="match status" value="1"/>
</dbReference>
<dbReference type="GO" id="GO:0003677">
    <property type="term" value="F:DNA binding"/>
    <property type="evidence" value="ECO:0007669"/>
    <property type="project" value="UniProtKB-KW"/>
</dbReference>
<dbReference type="EMBL" id="JFHK01000001">
    <property type="protein sequence ID" value="OAA32530.1"/>
    <property type="molecule type" value="Genomic_DNA"/>
</dbReference>
<evidence type="ECO:0000256" key="2">
    <source>
        <dbReference type="ARBA" id="ARBA00023125"/>
    </source>
</evidence>
<dbReference type="Gene3D" id="1.10.10.10">
    <property type="entry name" value="Winged helix-like DNA-binding domain superfamily/Winged helix DNA-binding domain"/>
    <property type="match status" value="1"/>
</dbReference>
<gene>
    <name evidence="5" type="ORF">AT15_00180</name>
</gene>
<keyword evidence="1" id="KW-0805">Transcription regulation</keyword>
<accession>A0A182C869</accession>
<dbReference type="InterPro" id="IPR011663">
    <property type="entry name" value="UTRA"/>
</dbReference>
<organism evidence="5 6">
    <name type="scientific">Kosmotoga arenicorallina S304</name>
    <dbReference type="NCBI Taxonomy" id="1453497"/>
    <lineage>
        <taxon>Bacteria</taxon>
        <taxon>Thermotogati</taxon>
        <taxon>Thermotogota</taxon>
        <taxon>Thermotogae</taxon>
        <taxon>Kosmotogales</taxon>
        <taxon>Kosmotogaceae</taxon>
        <taxon>Kosmotoga</taxon>
    </lineage>
</organism>
<dbReference type="Pfam" id="PF07702">
    <property type="entry name" value="UTRA"/>
    <property type="match status" value="1"/>
</dbReference>
<dbReference type="STRING" id="1453497.AT15_00180"/>
<dbReference type="PATRIC" id="fig|1453497.3.peg.43"/>
<dbReference type="RefSeq" id="WP_084251356.1">
    <property type="nucleotide sequence ID" value="NZ_JFHK01000001.1"/>
</dbReference>
<proteinExistence type="predicted"/>
<dbReference type="AlphaFoldDB" id="A0A182C869"/>
<dbReference type="SMART" id="SM00345">
    <property type="entry name" value="HTH_GNTR"/>
    <property type="match status" value="1"/>
</dbReference>
<dbReference type="Pfam" id="PF00392">
    <property type="entry name" value="GntR"/>
    <property type="match status" value="1"/>
</dbReference>
<evidence type="ECO:0000256" key="3">
    <source>
        <dbReference type="ARBA" id="ARBA00023163"/>
    </source>
</evidence>
<keyword evidence="6" id="KW-1185">Reference proteome</keyword>